<reference evidence="3 4" key="1">
    <citation type="submission" date="2019-06" db="EMBL/GenBank/DDBJ databases">
        <title>Sequencing the genomes of 1000 actinobacteria strains.</title>
        <authorList>
            <person name="Klenk H.-P."/>
        </authorList>
    </citation>
    <scope>NUCLEOTIDE SEQUENCE [LARGE SCALE GENOMIC DNA]</scope>
    <source>
        <strain evidence="3 4">DSM 18082</strain>
    </source>
</reference>
<evidence type="ECO:0000313" key="3">
    <source>
        <dbReference type="EMBL" id="TQL60419.1"/>
    </source>
</evidence>
<dbReference type="SUPFAM" id="SSF82153">
    <property type="entry name" value="FAS1 domain"/>
    <property type="match status" value="1"/>
</dbReference>
<evidence type="ECO:0000259" key="2">
    <source>
        <dbReference type="PROSITE" id="PS50213"/>
    </source>
</evidence>
<dbReference type="InterPro" id="IPR000782">
    <property type="entry name" value="FAS1_domain"/>
</dbReference>
<dbReference type="Pfam" id="PF02469">
    <property type="entry name" value="Fasciclin"/>
    <property type="match status" value="1"/>
</dbReference>
<dbReference type="PROSITE" id="PS50213">
    <property type="entry name" value="FAS1"/>
    <property type="match status" value="1"/>
</dbReference>
<dbReference type="AlphaFoldDB" id="A0A542ZJE0"/>
<protein>
    <submittedName>
        <fullName evidence="3">Fasciclin domain-containing protein</fullName>
    </submittedName>
</protein>
<keyword evidence="1" id="KW-0732">Signal</keyword>
<dbReference type="EMBL" id="VFOQ01000001">
    <property type="protein sequence ID" value="TQL60419.1"/>
    <property type="molecule type" value="Genomic_DNA"/>
</dbReference>
<dbReference type="Proteomes" id="UP000319514">
    <property type="component" value="Unassembled WGS sequence"/>
</dbReference>
<evidence type="ECO:0000256" key="1">
    <source>
        <dbReference type="SAM" id="SignalP"/>
    </source>
</evidence>
<feature type="chain" id="PRO_5021900222" evidence="1">
    <location>
        <begin position="26"/>
        <end position="211"/>
    </location>
</feature>
<name>A0A542ZJE0_9MICO</name>
<accession>A0A542ZJE0</accession>
<feature type="signal peptide" evidence="1">
    <location>
        <begin position="1"/>
        <end position="25"/>
    </location>
</feature>
<dbReference type="SMART" id="SM00554">
    <property type="entry name" value="FAS1"/>
    <property type="match status" value="1"/>
</dbReference>
<organism evidence="3 4">
    <name type="scientific">Oryzihumus leptocrescens</name>
    <dbReference type="NCBI Taxonomy" id="297536"/>
    <lineage>
        <taxon>Bacteria</taxon>
        <taxon>Bacillati</taxon>
        <taxon>Actinomycetota</taxon>
        <taxon>Actinomycetes</taxon>
        <taxon>Micrococcales</taxon>
        <taxon>Intrasporangiaceae</taxon>
        <taxon>Oryzihumus</taxon>
    </lineage>
</organism>
<dbReference type="OrthoDB" id="3370067at2"/>
<feature type="domain" description="FAS1" evidence="2">
    <location>
        <begin position="44"/>
        <end position="206"/>
    </location>
</feature>
<gene>
    <name evidence="3" type="ORF">FB474_1807</name>
</gene>
<dbReference type="Gene3D" id="2.30.180.10">
    <property type="entry name" value="FAS1 domain"/>
    <property type="match status" value="1"/>
</dbReference>
<evidence type="ECO:0000313" key="4">
    <source>
        <dbReference type="Proteomes" id="UP000319514"/>
    </source>
</evidence>
<sequence length="211" mass="22200">MKLRRLSVALAALLAPVAAAPVASAAPAHAANPSGTRSLAAVLTSRGYAFDHNWHDYDILTHAVLAVLAAKPHSPVTVLTDGTRPLTAFLPDDRAFRRLAQDLTGRELHSEQAVFDALVQKAGVNTIESVLLYHVVPGATIDAATARHSDGARLTTALGGATVTVDVDGRRISLVDKDPNSANPAVTVPDINEGNRQIAHGISRVLRPLDL</sequence>
<keyword evidence="4" id="KW-1185">Reference proteome</keyword>
<comment type="caution">
    <text evidence="3">The sequence shown here is derived from an EMBL/GenBank/DDBJ whole genome shotgun (WGS) entry which is preliminary data.</text>
</comment>
<dbReference type="InterPro" id="IPR036378">
    <property type="entry name" value="FAS1_dom_sf"/>
</dbReference>
<proteinExistence type="predicted"/>
<dbReference type="RefSeq" id="WP_141788320.1">
    <property type="nucleotide sequence ID" value="NZ_BAAAKX010000021.1"/>
</dbReference>